<dbReference type="EMBL" id="JARKIE010000028">
    <property type="protein sequence ID" value="KAJ7697848.1"/>
    <property type="molecule type" value="Genomic_DNA"/>
</dbReference>
<evidence type="ECO:0000313" key="3">
    <source>
        <dbReference type="EMBL" id="KAJ7697848.1"/>
    </source>
</evidence>
<organism evidence="3 4">
    <name type="scientific">Mycena rosella</name>
    <name type="common">Pink bonnet</name>
    <name type="synonym">Agaricus rosellus</name>
    <dbReference type="NCBI Taxonomy" id="1033263"/>
    <lineage>
        <taxon>Eukaryota</taxon>
        <taxon>Fungi</taxon>
        <taxon>Dikarya</taxon>
        <taxon>Basidiomycota</taxon>
        <taxon>Agaricomycotina</taxon>
        <taxon>Agaricomycetes</taxon>
        <taxon>Agaricomycetidae</taxon>
        <taxon>Agaricales</taxon>
        <taxon>Marasmiineae</taxon>
        <taxon>Mycenaceae</taxon>
        <taxon>Mycena</taxon>
    </lineage>
</organism>
<accession>A0AAD7DR69</accession>
<evidence type="ECO:0000259" key="1">
    <source>
        <dbReference type="PROSITE" id="PS51194"/>
    </source>
</evidence>
<evidence type="ECO:0000313" key="4">
    <source>
        <dbReference type="Proteomes" id="UP001221757"/>
    </source>
</evidence>
<name>A0AAD7DR69_MYCRO</name>
<dbReference type="Proteomes" id="UP001221757">
    <property type="component" value="Unassembled WGS sequence"/>
</dbReference>
<keyword evidence="4" id="KW-1185">Reference proteome</keyword>
<dbReference type="SUPFAM" id="SSF52540">
    <property type="entry name" value="P-loop containing nucleoside triphosphate hydrolases"/>
    <property type="match status" value="1"/>
</dbReference>
<comment type="caution">
    <text evidence="3">The sequence shown here is derived from an EMBL/GenBank/DDBJ whole genome shotgun (WGS) entry which is preliminary data.</text>
</comment>
<dbReference type="PROSITE" id="PS51194">
    <property type="entry name" value="HELICASE_CTER"/>
    <property type="match status" value="1"/>
</dbReference>
<feature type="domain" description="Helicase C-terminal" evidence="1">
    <location>
        <begin position="51"/>
        <end position="212"/>
    </location>
</feature>
<dbReference type="InterPro" id="IPR001650">
    <property type="entry name" value="Helicase_C-like"/>
</dbReference>
<dbReference type="SMART" id="SM00490">
    <property type="entry name" value="HELICc"/>
    <property type="match status" value="1"/>
</dbReference>
<proteinExistence type="predicted"/>
<dbReference type="AlphaFoldDB" id="A0AAD7DR69"/>
<dbReference type="InterPro" id="IPR027417">
    <property type="entry name" value="P-loop_NTPase"/>
</dbReference>
<sequence>MSRDLPQCIDHPDYMLINLGNFRPELSTIILLIQHNVASFLDIAFVIPLGSRESDLVKTIIYCDDLELLTKMFWWAFQQAASVEIPTRAVDIIHSGLSPRHQELLLQDFCNGTTSILLGSSKISAGMNFMGVRRVLQYKCRDLQLPDFAQRRGRGGRRKGEFAVGMIFVEPNMWKGSGISIENPRNQDPGMVELIQSEGSAEAIIQRLLQSL</sequence>
<reference evidence="3" key="1">
    <citation type="submission" date="2023-03" db="EMBL/GenBank/DDBJ databases">
        <title>Massive genome expansion in bonnet fungi (Mycena s.s.) driven by repeated elements and novel gene families across ecological guilds.</title>
        <authorList>
            <consortium name="Lawrence Berkeley National Laboratory"/>
            <person name="Harder C.B."/>
            <person name="Miyauchi S."/>
            <person name="Viragh M."/>
            <person name="Kuo A."/>
            <person name="Thoen E."/>
            <person name="Andreopoulos B."/>
            <person name="Lu D."/>
            <person name="Skrede I."/>
            <person name="Drula E."/>
            <person name="Henrissat B."/>
            <person name="Morin E."/>
            <person name="Kohler A."/>
            <person name="Barry K."/>
            <person name="LaButti K."/>
            <person name="Morin E."/>
            <person name="Salamov A."/>
            <person name="Lipzen A."/>
            <person name="Mereny Z."/>
            <person name="Hegedus B."/>
            <person name="Baldrian P."/>
            <person name="Stursova M."/>
            <person name="Weitz H."/>
            <person name="Taylor A."/>
            <person name="Grigoriev I.V."/>
            <person name="Nagy L.G."/>
            <person name="Martin F."/>
            <person name="Kauserud H."/>
        </authorList>
    </citation>
    <scope>NUCLEOTIDE SEQUENCE</scope>
    <source>
        <strain evidence="3">CBHHK067</strain>
    </source>
</reference>
<evidence type="ECO:0000313" key="2">
    <source>
        <dbReference type="EMBL" id="KAJ7642941.1"/>
    </source>
</evidence>
<dbReference type="Gene3D" id="3.40.50.300">
    <property type="entry name" value="P-loop containing nucleotide triphosphate hydrolases"/>
    <property type="match status" value="1"/>
</dbReference>
<dbReference type="EMBL" id="JARKIE010000410">
    <property type="protein sequence ID" value="KAJ7642941.1"/>
    <property type="molecule type" value="Genomic_DNA"/>
</dbReference>
<dbReference type="Pfam" id="PF00271">
    <property type="entry name" value="Helicase_C"/>
    <property type="match status" value="1"/>
</dbReference>
<gene>
    <name evidence="3" type="ORF">B0H17DRAFT_1130127</name>
    <name evidence="2" type="ORF">B0H17DRAFT_1148658</name>
</gene>
<protein>
    <recommendedName>
        <fullName evidence="1">Helicase C-terminal domain-containing protein</fullName>
    </recommendedName>
</protein>